<dbReference type="Proteomes" id="UP000183954">
    <property type="component" value="Unassembled WGS sequence"/>
</dbReference>
<dbReference type="InterPro" id="IPR032557">
    <property type="entry name" value="DUF4935"/>
</dbReference>
<dbReference type="OrthoDB" id="9766796at2"/>
<proteinExistence type="predicted"/>
<name>A0A1M6DM71_9FIRM</name>
<evidence type="ECO:0000313" key="2">
    <source>
        <dbReference type="EMBL" id="SHI74088.1"/>
    </source>
</evidence>
<dbReference type="RefSeq" id="WP_073032449.1">
    <property type="nucleotide sequence ID" value="NZ_FQXJ01000024.1"/>
</dbReference>
<protein>
    <recommendedName>
        <fullName evidence="1">DUF4935 domain-containing protein</fullName>
    </recommendedName>
</protein>
<dbReference type="SUPFAM" id="SSF48371">
    <property type="entry name" value="ARM repeat"/>
    <property type="match status" value="1"/>
</dbReference>
<dbReference type="EMBL" id="FQXJ01000024">
    <property type="protein sequence ID" value="SHI74088.1"/>
    <property type="molecule type" value="Genomic_DNA"/>
</dbReference>
<reference evidence="3" key="1">
    <citation type="submission" date="2016-11" db="EMBL/GenBank/DDBJ databases">
        <authorList>
            <person name="Varghese N."/>
            <person name="Submissions S."/>
        </authorList>
    </citation>
    <scope>NUCLEOTIDE SEQUENCE [LARGE SCALE GENOMIC DNA]</scope>
    <source>
        <strain evidence="3">DSM 15449</strain>
    </source>
</reference>
<evidence type="ECO:0000259" key="1">
    <source>
        <dbReference type="Pfam" id="PF16289"/>
    </source>
</evidence>
<evidence type="ECO:0000313" key="3">
    <source>
        <dbReference type="Proteomes" id="UP000183954"/>
    </source>
</evidence>
<gene>
    <name evidence="2" type="ORF">SAMN02746098_04557</name>
</gene>
<dbReference type="AlphaFoldDB" id="A0A1M6DM71"/>
<sequence length="1195" mass="139777">MRHIPTCLYIDTEFFKRQGLRFDTKAFTVLTGTFAKGGLRLLIPVIMERELFRHFEGEAEKAAKAVTNAHKSYPVNNLALVDLPSQKELEKKCIEEMKRQWSSFKEHFVVEKLPIAGNLEDVVDWYFEIRPPFSKSKLKEFPDAFIISALDQYHKQHHANIAVIGFDDDFRQACASRRFILYFPDLGKYIEAFQPELSGEERLPGDVDLTKPITTEDLTEMKAILARGSQVTPIEVERVMQLLENRGSNYDFFFQNANVAVWLNHLSERGFFLNPPDVEQTIEGHYVVPSWPPIEYLIRIFDAAPAEVMDQISRIPNTDNFRVLEGILKIVLKADSAEAVLIFSRFITSFIGNYQWGHELIISLLKKSFIFDSQLSEVAPALLLKIVEFRRDPREQEKRSRRKENPEAWNTSLEPIPRFDQWEYQQILEKGVRPLAEHEPYQVARILIDAVASMIRLGMDPEDFDKGRGQDYSEIWCRRLDKPDRDYQDVKETLVQTLTYACEQVYDKAPESIDALDQALRNHRWEVFKRLRQHLYASHQSDQTLQWIREEILGHDDFSKWEHHYEFQLMIRKASEHFGPRLLSEDERKGIFDAILNGPSKEDFREWMGERYCDEAFQQRQRYFHRRQLRPFAALLSGDVRRYFYELEGEAQLEAVTDDSYSPNGKVTSGFVNYRSPKSAEDLENLTDEELLTYLNDWDEEHHDKDNWLIEINISALARVFQSLFKEKIVQDVELMAFWMTNRDRIERPIYVTAILKAMLEFIKEKNFDNLDQWIEFCAWVLSHPDSARVEGQPEPRDESRDHPDWSSSRRAVVDFIDACVNKDTNAPVTTRDGLADLLRQACSQFDWRLDHDCPVLLNQDDPITEAINNTRSRALESLVNFGFWVHRHLPVDNLPEVTDILAKRIANDAEIPLSRPEHALLGLHFGNLCALNRDWAIEHRESFFPQGNKVVWRDAFGSYIRFNQPVKLTFEILLGEFEYAIENLNALTAEKDNSKEFVDRLGQHLFTYYLWDVYPLSCDGSLLERFYNKTNDDRKRWAQLFDHVGRSLRNSGRHLDKVLTDRVIAFFDWRVEVAEPLELQEFTFWLEAECLDPNWRLQSYSKILDLERGKDVRHSLRVRALNKLLPDHLALVVECFAKITIAMDQSPQMYISANDATPILKAGLNAEDPQVRENAEHAKENLLRLGHFDYLDVE</sequence>
<dbReference type="Pfam" id="PF16289">
    <property type="entry name" value="PIN_12"/>
    <property type="match status" value="1"/>
</dbReference>
<accession>A0A1M6DM71</accession>
<feature type="domain" description="DUF4935" evidence="1">
    <location>
        <begin position="8"/>
        <end position="170"/>
    </location>
</feature>
<keyword evidence="3" id="KW-1185">Reference proteome</keyword>
<dbReference type="InterPro" id="IPR016024">
    <property type="entry name" value="ARM-type_fold"/>
</dbReference>
<organism evidence="2 3">
    <name type="scientific">Desulfosporosinus lacus DSM 15449</name>
    <dbReference type="NCBI Taxonomy" id="1121420"/>
    <lineage>
        <taxon>Bacteria</taxon>
        <taxon>Bacillati</taxon>
        <taxon>Bacillota</taxon>
        <taxon>Clostridia</taxon>
        <taxon>Eubacteriales</taxon>
        <taxon>Desulfitobacteriaceae</taxon>
        <taxon>Desulfosporosinus</taxon>
    </lineage>
</organism>